<proteinExistence type="predicted"/>
<dbReference type="GO" id="GO:0004553">
    <property type="term" value="F:hydrolase activity, hydrolyzing O-glycosyl compounds"/>
    <property type="evidence" value="ECO:0007669"/>
    <property type="project" value="UniProtKB-ARBA"/>
</dbReference>
<evidence type="ECO:0000256" key="2">
    <source>
        <dbReference type="ARBA" id="ARBA00023295"/>
    </source>
</evidence>
<name>B7PL95_IXOSC</name>
<dbReference type="EMBL" id="ABJB011068547">
    <property type="status" value="NOT_ANNOTATED_CDS"/>
    <property type="molecule type" value="Genomic_DNA"/>
</dbReference>
<dbReference type="EnsemblMetazoa" id="ISCW005512-RA">
    <property type="protein sequence ID" value="ISCW005512-PA"/>
    <property type="gene ID" value="ISCW005512"/>
</dbReference>
<dbReference type="PANTHER" id="PTHR43730">
    <property type="entry name" value="BETA-MANNOSIDASE"/>
    <property type="match status" value="1"/>
</dbReference>
<organism>
    <name type="scientific">Ixodes scapularis</name>
    <name type="common">Black-legged tick</name>
    <name type="synonym">Deer tick</name>
    <dbReference type="NCBI Taxonomy" id="6945"/>
    <lineage>
        <taxon>Eukaryota</taxon>
        <taxon>Metazoa</taxon>
        <taxon>Ecdysozoa</taxon>
        <taxon>Arthropoda</taxon>
        <taxon>Chelicerata</taxon>
        <taxon>Arachnida</taxon>
        <taxon>Acari</taxon>
        <taxon>Parasitiformes</taxon>
        <taxon>Ixodida</taxon>
        <taxon>Ixodoidea</taxon>
        <taxon>Ixodidae</taxon>
        <taxon>Ixodinae</taxon>
        <taxon>Ixodes</taxon>
    </lineage>
</organism>
<dbReference type="EMBL" id="ABJB011088044">
    <property type="status" value="NOT_ANNOTATED_CDS"/>
    <property type="molecule type" value="Genomic_DNA"/>
</dbReference>
<dbReference type="InterPro" id="IPR008979">
    <property type="entry name" value="Galactose-bd-like_sf"/>
</dbReference>
<keyword evidence="3" id="KW-0732">Signal</keyword>
<dbReference type="STRING" id="6945.B7PL95"/>
<dbReference type="InterPro" id="IPR054593">
    <property type="entry name" value="Beta-mannosidase-like_N2"/>
</dbReference>
<dbReference type="Gene3D" id="2.60.120.260">
    <property type="entry name" value="Galactose-binding domain-like"/>
    <property type="match status" value="2"/>
</dbReference>
<evidence type="ECO:0000256" key="1">
    <source>
        <dbReference type="ARBA" id="ARBA00022801"/>
    </source>
</evidence>
<protein>
    <recommendedName>
        <fullName evidence="4">Beta-mannosidase-like galactose-binding domain-containing protein</fullName>
    </recommendedName>
</protein>
<dbReference type="EMBL" id="DS739422">
    <property type="protein sequence ID" value="EEC07367.1"/>
    <property type="molecule type" value="Genomic_DNA"/>
</dbReference>
<dbReference type="SUPFAM" id="SSF49785">
    <property type="entry name" value="Galactose-binding domain-like"/>
    <property type="match status" value="1"/>
</dbReference>
<dbReference type="HOGENOM" id="CLU_1788987_0_0_1"/>
<evidence type="ECO:0000313" key="7">
    <source>
        <dbReference type="Proteomes" id="UP000001555"/>
    </source>
</evidence>
<gene>
    <name evidence="5" type="ORF">IscW_ISCW005512</name>
</gene>
<dbReference type="VEuPathDB" id="VectorBase:ISCW005512"/>
<dbReference type="VEuPathDB" id="VectorBase:ISCP_001908"/>
<reference evidence="5 7" key="1">
    <citation type="submission" date="2008-03" db="EMBL/GenBank/DDBJ databases">
        <title>Annotation of Ixodes scapularis.</title>
        <authorList>
            <consortium name="Ixodes scapularis Genome Project Consortium"/>
            <person name="Caler E."/>
            <person name="Hannick L.I."/>
            <person name="Bidwell S."/>
            <person name="Joardar V."/>
            <person name="Thiagarajan M."/>
            <person name="Amedeo P."/>
            <person name="Galinsky K.J."/>
            <person name="Schobel S."/>
            <person name="Inman J."/>
            <person name="Hostetler J."/>
            <person name="Miller J."/>
            <person name="Hammond M."/>
            <person name="Megy K."/>
            <person name="Lawson D."/>
            <person name="Kodira C."/>
            <person name="Sutton G."/>
            <person name="Meyer J."/>
            <person name="Hill C.A."/>
            <person name="Birren B."/>
            <person name="Nene V."/>
            <person name="Collins F."/>
            <person name="Alarcon-Chaidez F."/>
            <person name="Wikel S."/>
            <person name="Strausberg R."/>
        </authorList>
    </citation>
    <scope>NUCLEOTIDE SEQUENCE [LARGE SCALE GENOMIC DNA]</scope>
    <source>
        <strain evidence="7">Wikel</strain>
        <strain evidence="5">Wikel colony</strain>
    </source>
</reference>
<accession>B7PL95</accession>
<keyword evidence="7" id="KW-1185">Reference proteome</keyword>
<feature type="signal peptide" evidence="3">
    <location>
        <begin position="1"/>
        <end position="22"/>
    </location>
</feature>
<evidence type="ECO:0000313" key="5">
    <source>
        <dbReference type="EMBL" id="EEC07367.1"/>
    </source>
</evidence>
<feature type="domain" description="Beta-mannosidase-like galactose-binding" evidence="4">
    <location>
        <begin position="77"/>
        <end position="145"/>
    </location>
</feature>
<keyword evidence="1" id="KW-0378">Hydrolase</keyword>
<dbReference type="AlphaFoldDB" id="B7PL95"/>
<sequence>MAFRILTAFALLFLAHTDLVEARRLSLDGRWNATNTNKTMNFSAQVPGGIYTDLKRNGIIGEPYFSFNDIKYTWKAPTENTIAVKCQSPVLYALGKHETQAKYYKIYPICPPAVQNGQCHVNYLRKTQSSFSWDWGPSFPSQGIW</sequence>
<evidence type="ECO:0000256" key="3">
    <source>
        <dbReference type="SAM" id="SignalP"/>
    </source>
</evidence>
<dbReference type="OrthoDB" id="2866996at2759"/>
<feature type="chain" id="PRO_5014568057" description="Beta-mannosidase-like galactose-binding domain-containing protein" evidence="3">
    <location>
        <begin position="23"/>
        <end position="145"/>
    </location>
</feature>
<dbReference type="PaxDb" id="6945-B7PL95"/>
<dbReference type="EMBL" id="ABJB010987082">
    <property type="status" value="NOT_ANNOTATED_CDS"/>
    <property type="molecule type" value="Genomic_DNA"/>
</dbReference>
<evidence type="ECO:0000313" key="6">
    <source>
        <dbReference type="EnsemblMetazoa" id="ISCW005512-PA"/>
    </source>
</evidence>
<dbReference type="Proteomes" id="UP000001555">
    <property type="component" value="Unassembled WGS sequence"/>
</dbReference>
<dbReference type="Pfam" id="PF22666">
    <property type="entry name" value="Glyco_hydro_2_N2"/>
    <property type="match status" value="2"/>
</dbReference>
<dbReference type="PANTHER" id="PTHR43730:SF1">
    <property type="entry name" value="BETA-MANNOSIDASE"/>
    <property type="match status" value="1"/>
</dbReference>
<evidence type="ECO:0000259" key="4">
    <source>
        <dbReference type="Pfam" id="PF22666"/>
    </source>
</evidence>
<dbReference type="EMBL" id="ABJB010609252">
    <property type="status" value="NOT_ANNOTATED_CDS"/>
    <property type="molecule type" value="Genomic_DNA"/>
</dbReference>
<keyword evidence="2" id="KW-0326">Glycosidase</keyword>
<reference evidence="6" key="2">
    <citation type="submission" date="2020-05" db="UniProtKB">
        <authorList>
            <consortium name="EnsemblMetazoa"/>
        </authorList>
    </citation>
    <scope>IDENTIFICATION</scope>
    <source>
        <strain evidence="6">wikel</strain>
    </source>
</reference>
<feature type="domain" description="Beta-mannosidase-like galactose-binding" evidence="4">
    <location>
        <begin position="31"/>
        <end position="75"/>
    </location>
</feature>
<dbReference type="InParanoid" id="B7PL95"/>
<dbReference type="InterPro" id="IPR050887">
    <property type="entry name" value="Beta-mannosidase_GH2"/>
</dbReference>
<dbReference type="VEuPathDB" id="VectorBase:ISCI005512"/>